<keyword evidence="2" id="KW-1185">Reference proteome</keyword>
<evidence type="ECO:0000313" key="2">
    <source>
        <dbReference type="Proteomes" id="UP000188605"/>
    </source>
</evidence>
<name>A0ACC8XFE5_9FIRM</name>
<sequence>MLNNFDMEFLYNSLNAFTQVSQLNVQLINSIGRTLYQVNNSTQFCTFFKSNCQHNEACKHTRIFSAHQSLLLGEPYIFVCPAELTNISMTINTNKDELYTLIVGPFLISRDTDIILDGLSQKYNINNEEILNNLNSSLHLIPYVSPNMTRHYAFIINCIAYANSSKNIVYIEEQRRKQLQQAEISESIQKYKQFEGLDFTYPYEKEMELIFAVRSGESNKAKVLLNELLGQILVSYGNDLYFIKIRAIELCSILSHTILEITNNVQETLSLSSQFLENLQQCLTLENLCFTIEKITLHFSDNVLNLKQQNYSMPIRKSINYINNNYTSKLYLEQVATHVNLSPVYFSTIFKKETSISFSEYIRKIRIEQSKFLLLHTNNSILNIALSVGYDSDTYFCTIFKKQEGISPSQYRKNH</sequence>
<dbReference type="EMBL" id="LJDB01000024">
    <property type="protein sequence ID" value="ONI41951.1"/>
    <property type="molecule type" value="Genomic_DNA"/>
</dbReference>
<protein>
    <submittedName>
        <fullName evidence="1">Uncharacterized protein</fullName>
    </submittedName>
</protein>
<evidence type="ECO:0000313" key="1">
    <source>
        <dbReference type="EMBL" id="ONI41951.1"/>
    </source>
</evidence>
<dbReference type="Proteomes" id="UP000188605">
    <property type="component" value="Unassembled WGS sequence"/>
</dbReference>
<organism evidence="1 2">
    <name type="scientific">Candidatus Epulonipiscium fishelsonii</name>
    <dbReference type="NCBI Taxonomy" id="77094"/>
    <lineage>
        <taxon>Bacteria</taxon>
        <taxon>Bacillati</taxon>
        <taxon>Bacillota</taxon>
        <taxon>Clostridia</taxon>
        <taxon>Lachnospirales</taxon>
        <taxon>Lachnospiraceae</taxon>
        <taxon>Candidatus Epulonipiscium</taxon>
    </lineage>
</organism>
<proteinExistence type="predicted"/>
<gene>
    <name evidence="1" type="ORF">AN396_02625</name>
</gene>
<comment type="caution">
    <text evidence="1">The sequence shown here is derived from an EMBL/GenBank/DDBJ whole genome shotgun (WGS) entry which is preliminary data.</text>
</comment>
<reference evidence="1" key="1">
    <citation type="submission" date="2016-08" db="EMBL/GenBank/DDBJ databases">
        <authorList>
            <person name="Ngugi D.K."/>
            <person name="Miyake S."/>
            <person name="Stingl U."/>
        </authorList>
    </citation>
    <scope>NUCLEOTIDE SEQUENCE</scope>
    <source>
        <strain evidence="1">SCG-B11WGA-EpuloA1</strain>
    </source>
</reference>
<accession>A0ACC8XFE5</accession>